<reference evidence="4 5" key="1">
    <citation type="submission" date="2020-03" db="EMBL/GenBank/DDBJ databases">
        <title>Draft genome of Streptomyces sp. ventii, isolated from the Axial Seamount in the Pacific Ocean, and resequencing of the two type strains Streptomyces lonarensis strain NCL 716 and Streptomyces bohaiensis strain 11A07.</title>
        <authorList>
            <person name="Loughran R.M."/>
            <person name="Pfannmuller K.M."/>
            <person name="Wasson B.J."/>
            <person name="Deadmond M.C."/>
            <person name="Paddock B.E."/>
            <person name="Koyack M.J."/>
            <person name="Gallegos D.A."/>
            <person name="Mitchell E.A."/>
            <person name="Ushijima B."/>
            <person name="Saw J.H."/>
            <person name="Mcphail K.L."/>
            <person name="Videau P."/>
        </authorList>
    </citation>
    <scope>NUCLEOTIDE SEQUENCE [LARGE SCALE GENOMIC DNA]</scope>
    <source>
        <strain evidence="4 5">NCL716</strain>
    </source>
</reference>
<name>A0A7X6D401_9ACTN</name>
<feature type="domain" description="Nudix hydrolase" evidence="3">
    <location>
        <begin position="78"/>
        <end position="207"/>
    </location>
</feature>
<dbReference type="Proteomes" id="UP000578686">
    <property type="component" value="Unassembled WGS sequence"/>
</dbReference>
<proteinExistence type="predicted"/>
<accession>A0A7X6D401</accession>
<dbReference type="PANTHER" id="PTHR10885:SF0">
    <property type="entry name" value="ISOPENTENYL-DIPHOSPHATE DELTA-ISOMERASE"/>
    <property type="match status" value="1"/>
</dbReference>
<evidence type="ECO:0000313" key="5">
    <source>
        <dbReference type="Proteomes" id="UP000578686"/>
    </source>
</evidence>
<comment type="caution">
    <text evidence="4">The sequence shown here is derived from an EMBL/GenBank/DDBJ whole genome shotgun (WGS) entry which is preliminary data.</text>
</comment>
<evidence type="ECO:0000259" key="3">
    <source>
        <dbReference type="PROSITE" id="PS51462"/>
    </source>
</evidence>
<keyword evidence="5" id="KW-1185">Reference proteome</keyword>
<evidence type="ECO:0000256" key="1">
    <source>
        <dbReference type="ARBA" id="ARBA00022801"/>
    </source>
</evidence>
<dbReference type="EMBL" id="JAAVJD010000196">
    <property type="protein sequence ID" value="NJQ07760.1"/>
    <property type="molecule type" value="Genomic_DNA"/>
</dbReference>
<dbReference type="PROSITE" id="PS51462">
    <property type="entry name" value="NUDIX"/>
    <property type="match status" value="1"/>
</dbReference>
<feature type="region of interest" description="Disordered" evidence="2">
    <location>
        <begin position="1"/>
        <end position="36"/>
    </location>
</feature>
<dbReference type="InterPro" id="IPR015797">
    <property type="entry name" value="NUDIX_hydrolase-like_dom_sf"/>
</dbReference>
<sequence length="216" mass="23791">MVSVLRGHPPRRARVPGRRPPGATIFGSGHRGVNRPGPSVGAGWLDRPMDEDEVLDVVDAHDEVTGRAPRGEVYRDRLLHRCAAVLVTDGQGRIFVHRRTATKLIHPGLYDMFVGGVVGAGEGYAAAAWREAREELGAPGLPEPEPVLRFLFEGEGGSWWTSVHRVRWDGPVRPQPSEVAWHAFLTPEELADRLDTWQWAPDGLAAWLRLSASPGR</sequence>
<dbReference type="PROSITE" id="PS00893">
    <property type="entry name" value="NUDIX_BOX"/>
    <property type="match status" value="1"/>
</dbReference>
<dbReference type="PANTHER" id="PTHR10885">
    <property type="entry name" value="ISOPENTENYL-DIPHOSPHATE DELTA-ISOMERASE"/>
    <property type="match status" value="1"/>
</dbReference>
<organism evidence="4 5">
    <name type="scientific">Streptomyces lonarensis</name>
    <dbReference type="NCBI Taxonomy" id="700599"/>
    <lineage>
        <taxon>Bacteria</taxon>
        <taxon>Bacillati</taxon>
        <taxon>Actinomycetota</taxon>
        <taxon>Actinomycetes</taxon>
        <taxon>Kitasatosporales</taxon>
        <taxon>Streptomycetaceae</taxon>
        <taxon>Streptomyces</taxon>
    </lineage>
</organism>
<dbReference type="AlphaFoldDB" id="A0A7X6D401"/>
<feature type="compositionally biased region" description="Basic residues" evidence="2">
    <location>
        <begin position="8"/>
        <end position="17"/>
    </location>
</feature>
<gene>
    <name evidence="4" type="ORF">HCN56_19770</name>
</gene>
<dbReference type="GO" id="GO:0016787">
    <property type="term" value="F:hydrolase activity"/>
    <property type="evidence" value="ECO:0007669"/>
    <property type="project" value="UniProtKB-KW"/>
</dbReference>
<protein>
    <submittedName>
        <fullName evidence="4">NUDIX domain-containing protein</fullName>
    </submittedName>
</protein>
<keyword evidence="1" id="KW-0378">Hydrolase</keyword>
<dbReference type="SUPFAM" id="SSF55811">
    <property type="entry name" value="Nudix"/>
    <property type="match status" value="1"/>
</dbReference>
<dbReference type="InterPro" id="IPR020084">
    <property type="entry name" value="NUDIX_hydrolase_CS"/>
</dbReference>
<dbReference type="InterPro" id="IPR000086">
    <property type="entry name" value="NUDIX_hydrolase_dom"/>
</dbReference>
<dbReference type="Gene3D" id="3.90.79.10">
    <property type="entry name" value="Nucleoside Triphosphate Pyrophosphohydrolase"/>
    <property type="match status" value="1"/>
</dbReference>
<dbReference type="Pfam" id="PF00293">
    <property type="entry name" value="NUDIX"/>
    <property type="match status" value="1"/>
</dbReference>
<evidence type="ECO:0000256" key="2">
    <source>
        <dbReference type="SAM" id="MobiDB-lite"/>
    </source>
</evidence>
<evidence type="ECO:0000313" key="4">
    <source>
        <dbReference type="EMBL" id="NJQ07760.1"/>
    </source>
</evidence>